<protein>
    <submittedName>
        <fullName evidence="2">Uncharacterized protein</fullName>
    </submittedName>
</protein>
<reference evidence="2" key="1">
    <citation type="submission" date="2021-01" db="EMBL/GenBank/DDBJ databases">
        <authorList>
            <consortium name="Genoscope - CEA"/>
            <person name="William W."/>
        </authorList>
    </citation>
    <scope>NUCLEOTIDE SEQUENCE</scope>
</reference>
<dbReference type="Proteomes" id="UP000683925">
    <property type="component" value="Unassembled WGS sequence"/>
</dbReference>
<comment type="caution">
    <text evidence="2">The sequence shown here is derived from an EMBL/GenBank/DDBJ whole genome shotgun (WGS) entry which is preliminary data.</text>
</comment>
<proteinExistence type="predicted"/>
<evidence type="ECO:0000256" key="1">
    <source>
        <dbReference type="SAM" id="Coils"/>
    </source>
</evidence>
<keyword evidence="3" id="KW-1185">Reference proteome</keyword>
<organism evidence="2 3">
    <name type="scientific">Paramecium octaurelia</name>
    <dbReference type="NCBI Taxonomy" id="43137"/>
    <lineage>
        <taxon>Eukaryota</taxon>
        <taxon>Sar</taxon>
        <taxon>Alveolata</taxon>
        <taxon>Ciliophora</taxon>
        <taxon>Intramacronucleata</taxon>
        <taxon>Oligohymenophorea</taxon>
        <taxon>Peniculida</taxon>
        <taxon>Parameciidae</taxon>
        <taxon>Paramecium</taxon>
    </lineage>
</organism>
<evidence type="ECO:0000313" key="3">
    <source>
        <dbReference type="Proteomes" id="UP000683925"/>
    </source>
</evidence>
<dbReference type="CDD" id="cd19756">
    <property type="entry name" value="Bbox2"/>
    <property type="match status" value="1"/>
</dbReference>
<feature type="coiled-coil region" evidence="1">
    <location>
        <begin position="147"/>
        <end position="174"/>
    </location>
</feature>
<keyword evidence="1" id="KW-0175">Coiled coil</keyword>
<name>A0A8S1WVH6_PAROT</name>
<accession>A0A8S1WVH6</accession>
<dbReference type="PANTHER" id="PTHR33706">
    <property type="entry name" value="MORN VARIANT REPEAT PROTEIN"/>
    <property type="match status" value="1"/>
</dbReference>
<evidence type="ECO:0000313" key="2">
    <source>
        <dbReference type="EMBL" id="CAD8193813.1"/>
    </source>
</evidence>
<dbReference type="AlphaFoldDB" id="A0A8S1WVH6"/>
<dbReference type="PANTHER" id="PTHR33706:SF1">
    <property type="entry name" value="TPR REPEAT PROTEIN"/>
    <property type="match status" value="1"/>
</dbReference>
<dbReference type="EMBL" id="CAJJDP010000105">
    <property type="protein sequence ID" value="CAD8193813.1"/>
    <property type="molecule type" value="Genomic_DNA"/>
</dbReference>
<sequence length="687" mass="81105">MASIPIYCQNHTQKQISFICISQHECQRMLCSDCLYTHKIPFDKTLTIQKFKERLKAKIVELQISDQSELKAQRLRFQIMINELEQKFKVFIQNIRQTTLKMYQEIESQEQFFYKFLTDNIALSNTSWQDINILVDILEGIKLNTHLKIKEQKLLTLQKLNSNLSNQISQLDKNIQHFIATCQKIDQMIENKVQKIQKDIKNKIHFKWKDGIFRETGWYRYKNRLYKTKFKIEVTAQGKIQYIKDGAIMRMDNKQDIQMNNNDICRNIEQIKKLSWRGSYNKANKKIGKWTIIWKNEVTDFGGVYDDKGNKTDIWKEQYENYSDLFKALYIGEYIDGKKIGNWITKLDNLIIGGGNYILPNVKDGKWVELNTNLKRLSEFQVYIIGEYKNGKKQGIELIVHQNKIIAQGIYDQDGKKNGKWVEVFENYNKDCQVFWVGIYREGLKYGKWNLVSQKQEKSQEVIIGGGTYDELGLKIGQWIELHNNYQNNCQVTYNGQYKQGKKIGKWITSYKPKNKQDIRTICNGNYDENGNKTGNWIVLHKNFFDGCLINYEGVYKFGKKQGYWKTQYCQDTKKNPEIIGGGAYNENGQKNEEWIDLDENFWDDSQIIYKGYYCNGQKQKKWDTMLRINIESQFQNIGGGQFNENGMKDGKWIELCDNFFCWNQCVLIGEYQNGLKKGDFVEKKLN</sequence>
<dbReference type="OrthoDB" id="10526415at2759"/>
<gene>
    <name evidence="2" type="ORF">POCTA_138.1.T1050127</name>
</gene>